<dbReference type="InterPro" id="IPR046982">
    <property type="entry name" value="BIN3/RVS161-like"/>
</dbReference>
<dbReference type="GO" id="GO:0030447">
    <property type="term" value="P:filamentous growth"/>
    <property type="evidence" value="ECO:0007669"/>
    <property type="project" value="UniProtKB-ARBA"/>
</dbReference>
<dbReference type="GO" id="GO:1990528">
    <property type="term" value="C:Rvs161p-Rvs167p complex"/>
    <property type="evidence" value="ECO:0007669"/>
    <property type="project" value="TreeGrafter"/>
</dbReference>
<dbReference type="Gene3D" id="1.20.1270.60">
    <property type="entry name" value="Arfaptin homology (AH) domain/BAR domain"/>
    <property type="match status" value="1"/>
</dbReference>
<dbReference type="HOGENOM" id="CLU_025518_0_0_1"/>
<dbReference type="EMBL" id="AOGT01000517">
    <property type="protein sequence ID" value="EMG49697.1"/>
    <property type="molecule type" value="Genomic_DNA"/>
</dbReference>
<dbReference type="GO" id="GO:0031097">
    <property type="term" value="C:medial cortex"/>
    <property type="evidence" value="ECO:0007669"/>
    <property type="project" value="TreeGrafter"/>
</dbReference>
<evidence type="ECO:0000313" key="4">
    <source>
        <dbReference type="EMBL" id="EMG49697.1"/>
    </source>
</evidence>
<dbReference type="GO" id="GO:0030479">
    <property type="term" value="C:actin cortical patch"/>
    <property type="evidence" value="ECO:0007669"/>
    <property type="project" value="TreeGrafter"/>
</dbReference>
<organism evidence="4 5">
    <name type="scientific">Candida maltosa (strain Xu316)</name>
    <name type="common">Yeast</name>
    <dbReference type="NCBI Taxonomy" id="1245528"/>
    <lineage>
        <taxon>Eukaryota</taxon>
        <taxon>Fungi</taxon>
        <taxon>Dikarya</taxon>
        <taxon>Ascomycota</taxon>
        <taxon>Saccharomycotina</taxon>
        <taxon>Pichiomycetes</taxon>
        <taxon>Debaryomycetaceae</taxon>
        <taxon>Candida/Lodderomyces clade</taxon>
        <taxon>Candida</taxon>
    </lineage>
</organism>
<dbReference type="FunFam" id="2.30.30.40:FF:000072">
    <property type="entry name" value="Unconventional Myosin IB"/>
    <property type="match status" value="1"/>
</dbReference>
<dbReference type="STRING" id="1245528.M3HQE5"/>
<dbReference type="PRINTS" id="PR00452">
    <property type="entry name" value="SH3DOMAIN"/>
</dbReference>
<dbReference type="OrthoDB" id="10255128at2759"/>
<dbReference type="PANTHER" id="PTHR47174">
    <property type="entry name" value="BRIDGING INTEGRATOR 3"/>
    <property type="match status" value="1"/>
</dbReference>
<name>M3HQE5_CANMX</name>
<feature type="domain" description="SH3" evidence="3">
    <location>
        <begin position="269"/>
        <end position="325"/>
    </location>
</feature>
<dbReference type="PANTHER" id="PTHR47174:SF1">
    <property type="entry name" value="REDUCED VIABILITY UPON STARVATION PROTEIN 167"/>
    <property type="match status" value="1"/>
</dbReference>
<evidence type="ECO:0000313" key="5">
    <source>
        <dbReference type="Proteomes" id="UP000011777"/>
    </source>
</evidence>
<dbReference type="InterPro" id="IPR001452">
    <property type="entry name" value="SH3_domain"/>
</dbReference>
<dbReference type="InterPro" id="IPR036028">
    <property type="entry name" value="SH3-like_dom_sf"/>
</dbReference>
<dbReference type="AlphaFoldDB" id="M3HQE5"/>
<evidence type="ECO:0000259" key="3">
    <source>
        <dbReference type="PROSITE" id="PS50002"/>
    </source>
</evidence>
<dbReference type="eggNOG" id="KOG3771">
    <property type="taxonomic scope" value="Eukaryota"/>
</dbReference>
<keyword evidence="1 2" id="KW-0728">SH3 domain</keyword>
<dbReference type="Pfam" id="PF03114">
    <property type="entry name" value="BAR"/>
    <property type="match status" value="1"/>
</dbReference>
<proteinExistence type="predicted"/>
<dbReference type="SMART" id="SM00326">
    <property type="entry name" value="SH3"/>
    <property type="match status" value="1"/>
</dbReference>
<dbReference type="Gene3D" id="2.30.30.40">
    <property type="entry name" value="SH3 Domains"/>
    <property type="match status" value="1"/>
</dbReference>
<dbReference type="InterPro" id="IPR027267">
    <property type="entry name" value="AH/BAR_dom_sf"/>
</dbReference>
<dbReference type="GO" id="GO:0051666">
    <property type="term" value="P:actin cortical patch localization"/>
    <property type="evidence" value="ECO:0007669"/>
    <property type="project" value="InterPro"/>
</dbReference>
<dbReference type="GO" id="GO:0043332">
    <property type="term" value="C:mating projection tip"/>
    <property type="evidence" value="ECO:0007669"/>
    <property type="project" value="TreeGrafter"/>
</dbReference>
<dbReference type="OMA" id="LRNDTDW"/>
<dbReference type="GO" id="GO:0097320">
    <property type="term" value="P:plasma membrane tubulation"/>
    <property type="evidence" value="ECO:0007669"/>
    <property type="project" value="TreeGrafter"/>
</dbReference>
<dbReference type="InterPro" id="IPR004148">
    <property type="entry name" value="BAR_dom"/>
</dbReference>
<sequence length="325" mass="37612">MLKHKIKLAGGSYTVDEEFNDLEKEVTNMDSQIKKLMKYIKMFVEATSQTLNNSVVVAETFQNLIDPYCNLKYDSHVLQGAFDIWNEISSYKHIMKQVNVDTEMRDLTEVLVKKLEEYSSLLKNVFKQISARQMALLDLDKVLTDHENLLLKQEQAELTLIQSNSLYSLKRKLDDNSVKYNKINSLLKKELPIFIKLGKNLIGNVQVGVYYCHLVCVYELSSKLGERYPLQQDVKAIIRHFLRKNEPVAHKFEQSSLISSSPEMNPTKEKTVYCRALYNFDGIEKTDLSIKTNDKIKLLEYDGDWWTGELNGEIGVFPSNYVQLE</sequence>
<dbReference type="eggNOG" id="KOG1843">
    <property type="taxonomic scope" value="Eukaryota"/>
</dbReference>
<protein>
    <recommendedName>
        <fullName evidence="3">SH3 domain-containing protein</fullName>
    </recommendedName>
</protein>
<gene>
    <name evidence="4" type="ORF">G210_5468</name>
</gene>
<dbReference type="SUPFAM" id="SSF50044">
    <property type="entry name" value="SH3-domain"/>
    <property type="match status" value="1"/>
</dbReference>
<evidence type="ECO:0000256" key="2">
    <source>
        <dbReference type="PROSITE-ProRule" id="PRU00192"/>
    </source>
</evidence>
<dbReference type="GO" id="GO:0006897">
    <property type="term" value="P:endocytosis"/>
    <property type="evidence" value="ECO:0007669"/>
    <property type="project" value="InterPro"/>
</dbReference>
<accession>M3HQE5</accession>
<evidence type="ECO:0000256" key="1">
    <source>
        <dbReference type="ARBA" id="ARBA00022443"/>
    </source>
</evidence>
<dbReference type="CDD" id="cd00174">
    <property type="entry name" value="SH3"/>
    <property type="match status" value="1"/>
</dbReference>
<dbReference type="Proteomes" id="UP000011777">
    <property type="component" value="Unassembled WGS sequence"/>
</dbReference>
<dbReference type="PROSITE" id="PS50002">
    <property type="entry name" value="SH3"/>
    <property type="match status" value="1"/>
</dbReference>
<keyword evidence="5" id="KW-1185">Reference proteome</keyword>
<reference evidence="4 5" key="1">
    <citation type="submission" date="2013-02" db="EMBL/GenBank/DDBJ databases">
        <title>Genome sequence of Candida maltosa Xu316, a potential industrial strain for xylitol and ethanol production.</title>
        <authorList>
            <person name="Yu J."/>
            <person name="Wang Q."/>
            <person name="Geng X."/>
            <person name="Bao W."/>
            <person name="He P."/>
            <person name="Cai J."/>
        </authorList>
    </citation>
    <scope>NUCLEOTIDE SEQUENCE [LARGE SCALE GENOMIC DNA]</scope>
    <source>
        <strain evidence="5">Xu316</strain>
    </source>
</reference>
<dbReference type="Pfam" id="PF00018">
    <property type="entry name" value="SH3_1"/>
    <property type="match status" value="1"/>
</dbReference>
<dbReference type="SUPFAM" id="SSF103657">
    <property type="entry name" value="BAR/IMD domain-like"/>
    <property type="match status" value="1"/>
</dbReference>
<dbReference type="GO" id="GO:0008289">
    <property type="term" value="F:lipid binding"/>
    <property type="evidence" value="ECO:0007669"/>
    <property type="project" value="TreeGrafter"/>
</dbReference>
<comment type="caution">
    <text evidence="4">The sequence shown here is derived from an EMBL/GenBank/DDBJ whole genome shotgun (WGS) entry which is preliminary data.</text>
</comment>